<dbReference type="OMA" id="KRCNTCS"/>
<reference evidence="1" key="2">
    <citation type="submission" date="2021-01" db="UniProtKB">
        <authorList>
            <consortium name="EnsemblMetazoa"/>
        </authorList>
    </citation>
    <scope>IDENTIFICATION</scope>
</reference>
<evidence type="ECO:0008006" key="3">
    <source>
        <dbReference type="Google" id="ProtNLM"/>
    </source>
</evidence>
<evidence type="ECO:0000313" key="2">
    <source>
        <dbReference type="Proteomes" id="UP000007110"/>
    </source>
</evidence>
<dbReference type="GeneID" id="585129"/>
<dbReference type="RefSeq" id="XP_030828647.1">
    <property type="nucleotide sequence ID" value="XM_030972787.1"/>
</dbReference>
<dbReference type="AlphaFoldDB" id="A0A7M7MZA0"/>
<dbReference type="InterPro" id="IPR052789">
    <property type="entry name" value="SSUH2_homolog"/>
</dbReference>
<keyword evidence="2" id="KW-1185">Reference proteome</keyword>
<dbReference type="Proteomes" id="UP000007110">
    <property type="component" value="Unassembled WGS sequence"/>
</dbReference>
<name>A0A7M7MZA0_STRPU</name>
<dbReference type="InParanoid" id="A0A7M7MZA0"/>
<evidence type="ECO:0000313" key="1">
    <source>
        <dbReference type="EnsemblMetazoa" id="XP_030828647"/>
    </source>
</evidence>
<reference evidence="2" key="1">
    <citation type="submission" date="2015-02" db="EMBL/GenBank/DDBJ databases">
        <title>Genome sequencing for Strongylocentrotus purpuratus.</title>
        <authorList>
            <person name="Murali S."/>
            <person name="Liu Y."/>
            <person name="Vee V."/>
            <person name="English A."/>
            <person name="Wang M."/>
            <person name="Skinner E."/>
            <person name="Han Y."/>
            <person name="Muzny D.M."/>
            <person name="Worley K.C."/>
            <person name="Gibbs R.A."/>
        </authorList>
    </citation>
    <scope>NUCLEOTIDE SEQUENCE</scope>
</reference>
<dbReference type="PANTHER" id="PTHR48465:SF1">
    <property type="entry name" value="PROTEIN SSUH2 HOMOLOG"/>
    <property type="match status" value="1"/>
</dbReference>
<protein>
    <recommendedName>
        <fullName evidence="3">Protein SSUH2 homolog</fullName>
    </recommendedName>
</protein>
<dbReference type="OrthoDB" id="3355217at2759"/>
<accession>A0A7M7MZA0</accession>
<dbReference type="KEGG" id="spu:585129"/>
<dbReference type="PANTHER" id="PTHR48465">
    <property type="entry name" value="PROTEIN SSUH2 HOMOLOG"/>
    <property type="match status" value="1"/>
</dbReference>
<proteinExistence type="predicted"/>
<dbReference type="EnsemblMetazoa" id="XM_030972787">
    <property type="protein sequence ID" value="XP_030828647"/>
    <property type="gene ID" value="LOC585129"/>
</dbReference>
<organism evidence="1 2">
    <name type="scientific">Strongylocentrotus purpuratus</name>
    <name type="common">Purple sea urchin</name>
    <dbReference type="NCBI Taxonomy" id="7668"/>
    <lineage>
        <taxon>Eukaryota</taxon>
        <taxon>Metazoa</taxon>
        <taxon>Echinodermata</taxon>
        <taxon>Eleutherozoa</taxon>
        <taxon>Echinozoa</taxon>
        <taxon>Echinoidea</taxon>
        <taxon>Euechinoidea</taxon>
        <taxon>Echinacea</taxon>
        <taxon>Camarodonta</taxon>
        <taxon>Echinidea</taxon>
        <taxon>Strongylocentrotidae</taxon>
        <taxon>Strongylocentrotus</taxon>
    </lineage>
</organism>
<sequence>MPMVKDEEAREALVSHAAENCCWGTKAAKELNFSNIDHSAAFHYVLETFSESRKTNWASEPYVGQSIDSPYNGPAPVPWSITVQNPPMFQDTVIYQEVPHTATVKPCHDCRATGYRRCHNCYGRGTTRCNYCDGRGRRAVSRYDGDRHYTDYEHCSWCGGDGRRRCSRCSGTGRIVCITCNANGQLKCYIRLTVEWKNHVEDHIVERTNLPDELVRGVSGEQVFQEEHPKVWPIKGFPINDVNTGSSMLVQRHTLAYNRERLHMQRHQIRVIPVAEAKCTFKDETFTYFVYGFERKVHAPEYPQQCCWGCSIL</sequence>
<dbReference type="FunCoup" id="A0A7M7MZA0">
    <property type="interactions" value="123"/>
</dbReference>